<evidence type="ECO:0008006" key="4">
    <source>
        <dbReference type="Google" id="ProtNLM"/>
    </source>
</evidence>
<gene>
    <name evidence="2" type="ORF">T260_00595</name>
</gene>
<proteinExistence type="predicted"/>
<dbReference type="EMBL" id="AYSF01000001">
    <property type="protein sequence ID" value="ESU73874.1"/>
    <property type="molecule type" value="Genomic_DNA"/>
</dbReference>
<dbReference type="AlphaFoldDB" id="A0A7U9P9S9"/>
<protein>
    <recommendedName>
        <fullName evidence="4">YwdI family protein</fullName>
    </recommendedName>
</protein>
<dbReference type="InterPro" id="IPR035218">
    <property type="entry name" value="DUF5327"/>
</dbReference>
<evidence type="ECO:0000313" key="3">
    <source>
        <dbReference type="Proteomes" id="UP000018339"/>
    </source>
</evidence>
<evidence type="ECO:0000313" key="2">
    <source>
        <dbReference type="EMBL" id="ESU73874.1"/>
    </source>
</evidence>
<organism evidence="2 3">
    <name type="scientific">Geobacillus thermopakistaniensis (strain MAS1)</name>
    <dbReference type="NCBI Taxonomy" id="1408282"/>
    <lineage>
        <taxon>Bacteria</taxon>
        <taxon>Bacillati</taxon>
        <taxon>Bacillota</taxon>
        <taxon>Bacilli</taxon>
        <taxon>Bacillales</taxon>
        <taxon>Anoxybacillaceae</taxon>
        <taxon>Geobacillus</taxon>
    </lineage>
</organism>
<accession>A0A7U9P9S9</accession>
<sequence length="100" mass="10304">MMSISFAAVIAKMEDELRKARSTNDLQRVREHVAAIRVLCDLMLEATSHPQPSASSAAAGPLVVGGPISVAGGLSLGAVSVGGRSPDIDDEANGESLLDF</sequence>
<reference evidence="2 3" key="1">
    <citation type="journal article" date="2014" name="Genome Announc.">
        <title>Draft Genome Sequence of Geobacillus thermopakistaniensis Strain MAS1.</title>
        <authorList>
            <person name="Siddiqui M.A."/>
            <person name="Rashid N."/>
            <person name="Ayyampalayam S."/>
            <person name="Whitman W.B."/>
        </authorList>
    </citation>
    <scope>NUCLEOTIDE SEQUENCE [LARGE SCALE GENOMIC DNA]</scope>
    <source>
        <strain evidence="2 3">MAS1</strain>
    </source>
</reference>
<feature type="region of interest" description="Disordered" evidence="1">
    <location>
        <begin position="80"/>
        <end position="100"/>
    </location>
</feature>
<keyword evidence="3" id="KW-1185">Reference proteome</keyword>
<evidence type="ECO:0000256" key="1">
    <source>
        <dbReference type="SAM" id="MobiDB-lite"/>
    </source>
</evidence>
<comment type="caution">
    <text evidence="2">The sequence shown here is derived from an EMBL/GenBank/DDBJ whole genome shotgun (WGS) entry which is preliminary data.</text>
</comment>
<dbReference type="Proteomes" id="UP000018339">
    <property type="component" value="Unassembled WGS sequence"/>
</dbReference>
<dbReference type="Pfam" id="PF17261">
    <property type="entry name" value="DUF5327"/>
    <property type="match status" value="1"/>
</dbReference>
<name>A0A7U9P9S9_GEOTM</name>